<dbReference type="RefSeq" id="WP_082397137.1">
    <property type="nucleotide sequence ID" value="NZ_JACOPL010000002.1"/>
</dbReference>
<evidence type="ECO:0000256" key="2">
    <source>
        <dbReference type="ARBA" id="ARBA00003215"/>
    </source>
</evidence>
<dbReference type="AlphaFoldDB" id="A0A923LSP8"/>
<comment type="function">
    <text evidence="2">Purine nucleoside enzyme that catalyzes the phosphorolysis of adenosine and inosine nucleosides, yielding D-ribose 1-phosphate and the respective free bases, adenine and hypoxanthine. Also catalyzes the phosphorolysis of S-methyl-5'-thioadenosine into adenine and S-methyl-5-thio-alpha-D-ribose 1-phosphate. Also has adenosine deaminase activity.</text>
</comment>
<evidence type="ECO:0000256" key="1">
    <source>
        <dbReference type="ARBA" id="ARBA00000553"/>
    </source>
</evidence>
<comment type="catalytic activity">
    <reaction evidence="10">
        <text>S-methyl-5'-thioadenosine + phosphate = 5-(methylsulfanyl)-alpha-D-ribose 1-phosphate + adenine</text>
        <dbReference type="Rhea" id="RHEA:11852"/>
        <dbReference type="ChEBI" id="CHEBI:16708"/>
        <dbReference type="ChEBI" id="CHEBI:17509"/>
        <dbReference type="ChEBI" id="CHEBI:43474"/>
        <dbReference type="ChEBI" id="CHEBI:58533"/>
        <dbReference type="EC" id="2.4.2.28"/>
    </reaction>
    <physiologicalReaction direction="left-to-right" evidence="10">
        <dbReference type="Rhea" id="RHEA:11853"/>
    </physiologicalReaction>
</comment>
<dbReference type="Pfam" id="PF02578">
    <property type="entry name" value="Cu-oxidase_4"/>
    <property type="match status" value="1"/>
</dbReference>
<evidence type="ECO:0000256" key="3">
    <source>
        <dbReference type="ARBA" id="ARBA00007353"/>
    </source>
</evidence>
<name>A0A923LSP8_9FIRM</name>
<evidence type="ECO:0000313" key="13">
    <source>
        <dbReference type="Proteomes" id="UP000606499"/>
    </source>
</evidence>
<keyword evidence="4" id="KW-0808">Transferase</keyword>
<evidence type="ECO:0000256" key="10">
    <source>
        <dbReference type="ARBA" id="ARBA00049893"/>
    </source>
</evidence>
<dbReference type="EMBL" id="JACOPL010000002">
    <property type="protein sequence ID" value="MBC5724404.1"/>
    <property type="molecule type" value="Genomic_DNA"/>
</dbReference>
<dbReference type="SUPFAM" id="SSF64438">
    <property type="entry name" value="CNF1/YfiH-like putative cysteine hydrolases"/>
    <property type="match status" value="1"/>
</dbReference>
<keyword evidence="13" id="KW-1185">Reference proteome</keyword>
<comment type="catalytic activity">
    <reaction evidence="9">
        <text>adenosine + phosphate = alpha-D-ribose 1-phosphate + adenine</text>
        <dbReference type="Rhea" id="RHEA:27642"/>
        <dbReference type="ChEBI" id="CHEBI:16335"/>
        <dbReference type="ChEBI" id="CHEBI:16708"/>
        <dbReference type="ChEBI" id="CHEBI:43474"/>
        <dbReference type="ChEBI" id="CHEBI:57720"/>
        <dbReference type="EC" id="2.4.2.1"/>
    </reaction>
    <physiologicalReaction direction="left-to-right" evidence="9">
        <dbReference type="Rhea" id="RHEA:27643"/>
    </physiologicalReaction>
</comment>
<keyword evidence="6" id="KW-0378">Hydrolase</keyword>
<sequence length="266" mass="29213">MHRSMCRVQSGPFVYYTCRRLPVRHAFTTKYGGVSTGHCESLNLGFSRGDEEASVRENYRRLAEALGVDEKRFTLTRQIHETEVSVVGEEQVGMGLHRPMAWRSDAIVTALPDTPLCGFYADCVVTLLYDPATHTAGVAHAGWRGMAGGILPKTVEVMVARLGARRESLIAVLGPSIRQECFETDADVPEAMERLLGVAVRPYIREKGAKFHVDLQGIGVKLLRDAGLAPENVIDSGLCTMCHSDEFWSHRATRGVRGVQGGVICL</sequence>
<comment type="catalytic activity">
    <reaction evidence="1">
        <text>inosine + phosphate = alpha-D-ribose 1-phosphate + hypoxanthine</text>
        <dbReference type="Rhea" id="RHEA:27646"/>
        <dbReference type="ChEBI" id="CHEBI:17368"/>
        <dbReference type="ChEBI" id="CHEBI:17596"/>
        <dbReference type="ChEBI" id="CHEBI:43474"/>
        <dbReference type="ChEBI" id="CHEBI:57720"/>
        <dbReference type="EC" id="2.4.2.1"/>
    </reaction>
    <physiologicalReaction direction="left-to-right" evidence="1">
        <dbReference type="Rhea" id="RHEA:27647"/>
    </physiologicalReaction>
</comment>
<dbReference type="PANTHER" id="PTHR30616:SF2">
    <property type="entry name" value="PURINE NUCLEOSIDE PHOSPHORYLASE LACC1"/>
    <property type="match status" value="1"/>
</dbReference>
<dbReference type="GO" id="GO:0017061">
    <property type="term" value="F:S-methyl-5-thioadenosine phosphorylase activity"/>
    <property type="evidence" value="ECO:0007669"/>
    <property type="project" value="UniProtKB-EC"/>
</dbReference>
<evidence type="ECO:0000256" key="11">
    <source>
        <dbReference type="RuleBase" id="RU361274"/>
    </source>
</evidence>
<keyword evidence="5" id="KW-0479">Metal-binding</keyword>
<dbReference type="GO" id="GO:0016787">
    <property type="term" value="F:hydrolase activity"/>
    <property type="evidence" value="ECO:0007669"/>
    <property type="project" value="UniProtKB-KW"/>
</dbReference>
<dbReference type="CDD" id="cd16833">
    <property type="entry name" value="YfiH"/>
    <property type="match status" value="1"/>
</dbReference>
<dbReference type="Proteomes" id="UP000606499">
    <property type="component" value="Unassembled WGS sequence"/>
</dbReference>
<dbReference type="GO" id="GO:0005507">
    <property type="term" value="F:copper ion binding"/>
    <property type="evidence" value="ECO:0007669"/>
    <property type="project" value="TreeGrafter"/>
</dbReference>
<dbReference type="InterPro" id="IPR003730">
    <property type="entry name" value="Cu_polyphenol_OxRdtase"/>
</dbReference>
<evidence type="ECO:0000313" key="12">
    <source>
        <dbReference type="EMBL" id="MBC5724404.1"/>
    </source>
</evidence>
<protein>
    <recommendedName>
        <fullName evidence="11">Purine nucleoside phosphorylase</fullName>
    </recommendedName>
</protein>
<dbReference type="InterPro" id="IPR038371">
    <property type="entry name" value="Cu_polyphenol_OxRdtase_sf"/>
</dbReference>
<comment type="similarity">
    <text evidence="3 11">Belongs to the purine nucleoside phosphorylase YfiH/LACC1 family.</text>
</comment>
<dbReference type="PANTHER" id="PTHR30616">
    <property type="entry name" value="UNCHARACTERIZED PROTEIN YFIH"/>
    <property type="match status" value="1"/>
</dbReference>
<reference evidence="12" key="1">
    <citation type="submission" date="2020-08" db="EMBL/GenBank/DDBJ databases">
        <title>Genome public.</title>
        <authorList>
            <person name="Liu C."/>
            <person name="Sun Q."/>
        </authorList>
    </citation>
    <scope>NUCLEOTIDE SEQUENCE</scope>
    <source>
        <strain evidence="12">NSJ-28</strain>
    </source>
</reference>
<comment type="caution">
    <text evidence="12">The sequence shown here is derived from an EMBL/GenBank/DDBJ whole genome shotgun (WGS) entry which is preliminary data.</text>
</comment>
<dbReference type="Gene3D" id="3.60.140.10">
    <property type="entry name" value="CNF1/YfiH-like putative cysteine hydrolases"/>
    <property type="match status" value="1"/>
</dbReference>
<evidence type="ECO:0000256" key="8">
    <source>
        <dbReference type="ARBA" id="ARBA00047989"/>
    </source>
</evidence>
<keyword evidence="7" id="KW-0862">Zinc</keyword>
<gene>
    <name evidence="12" type="primary">pgeF</name>
    <name evidence="12" type="ORF">H8S45_02825</name>
</gene>
<organism evidence="12 13">
    <name type="scientific">Agathobaculum faecis</name>
    <dbReference type="NCBI Taxonomy" id="2763013"/>
    <lineage>
        <taxon>Bacteria</taxon>
        <taxon>Bacillati</taxon>
        <taxon>Bacillota</taxon>
        <taxon>Clostridia</taxon>
        <taxon>Eubacteriales</taxon>
        <taxon>Butyricicoccaceae</taxon>
        <taxon>Agathobaculum</taxon>
    </lineage>
</organism>
<comment type="catalytic activity">
    <reaction evidence="8">
        <text>adenosine + H2O + H(+) = inosine + NH4(+)</text>
        <dbReference type="Rhea" id="RHEA:24408"/>
        <dbReference type="ChEBI" id="CHEBI:15377"/>
        <dbReference type="ChEBI" id="CHEBI:15378"/>
        <dbReference type="ChEBI" id="CHEBI:16335"/>
        <dbReference type="ChEBI" id="CHEBI:17596"/>
        <dbReference type="ChEBI" id="CHEBI:28938"/>
        <dbReference type="EC" id="3.5.4.4"/>
    </reaction>
    <physiologicalReaction direction="left-to-right" evidence="8">
        <dbReference type="Rhea" id="RHEA:24409"/>
    </physiologicalReaction>
</comment>
<evidence type="ECO:0000256" key="7">
    <source>
        <dbReference type="ARBA" id="ARBA00022833"/>
    </source>
</evidence>
<evidence type="ECO:0000256" key="4">
    <source>
        <dbReference type="ARBA" id="ARBA00022679"/>
    </source>
</evidence>
<dbReference type="NCBIfam" id="TIGR00726">
    <property type="entry name" value="peptidoglycan editing factor PgeF"/>
    <property type="match status" value="1"/>
</dbReference>
<evidence type="ECO:0000256" key="9">
    <source>
        <dbReference type="ARBA" id="ARBA00048968"/>
    </source>
</evidence>
<proteinExistence type="inferred from homology"/>
<evidence type="ECO:0000256" key="6">
    <source>
        <dbReference type="ARBA" id="ARBA00022801"/>
    </source>
</evidence>
<accession>A0A923LSP8</accession>
<evidence type="ECO:0000256" key="5">
    <source>
        <dbReference type="ARBA" id="ARBA00022723"/>
    </source>
</evidence>
<dbReference type="InterPro" id="IPR011324">
    <property type="entry name" value="Cytotoxic_necrot_fac-like_cat"/>
</dbReference>